<organism evidence="3 4">
    <name type="scientific">Paracoccus liaowanqingii</name>
    <dbReference type="NCBI Taxonomy" id="2560053"/>
    <lineage>
        <taxon>Bacteria</taxon>
        <taxon>Pseudomonadati</taxon>
        <taxon>Pseudomonadota</taxon>
        <taxon>Alphaproteobacteria</taxon>
        <taxon>Rhodobacterales</taxon>
        <taxon>Paracoccaceae</taxon>
        <taxon>Paracoccus</taxon>
    </lineage>
</organism>
<keyword evidence="3" id="KW-0614">Plasmid</keyword>
<gene>
    <name evidence="3" type="ORF">E4191_16700</name>
</gene>
<keyword evidence="1" id="KW-0472">Membrane</keyword>
<name>A0A4Y5SQL5_9RHOB</name>
<feature type="transmembrane region" description="Helical" evidence="1">
    <location>
        <begin position="89"/>
        <end position="108"/>
    </location>
</feature>
<dbReference type="GO" id="GO:0016020">
    <property type="term" value="C:membrane"/>
    <property type="evidence" value="ECO:0007669"/>
    <property type="project" value="TreeGrafter"/>
</dbReference>
<evidence type="ECO:0000256" key="1">
    <source>
        <dbReference type="SAM" id="Phobius"/>
    </source>
</evidence>
<proteinExistence type="predicted"/>
<dbReference type="Pfam" id="PF01757">
    <property type="entry name" value="Acyl_transf_3"/>
    <property type="match status" value="1"/>
</dbReference>
<feature type="transmembrane region" description="Helical" evidence="1">
    <location>
        <begin position="12"/>
        <end position="30"/>
    </location>
</feature>
<dbReference type="PANTHER" id="PTHR23028">
    <property type="entry name" value="ACETYLTRANSFERASE"/>
    <property type="match status" value="1"/>
</dbReference>
<protein>
    <submittedName>
        <fullName evidence="3">Acyltransferase</fullName>
    </submittedName>
</protein>
<dbReference type="EMBL" id="CP040759">
    <property type="protein sequence ID" value="QDA35802.1"/>
    <property type="molecule type" value="Genomic_DNA"/>
</dbReference>
<reference evidence="4" key="1">
    <citation type="submission" date="2019-05" db="EMBL/GenBank/DDBJ databases">
        <title>Tamlana fucoidanivorans sp. nov., isolated from the surface of algae collected from Fujian province in China.</title>
        <authorList>
            <person name="Li J."/>
        </authorList>
    </citation>
    <scope>NUCLEOTIDE SEQUENCE [LARGE SCALE GENOMIC DNA]</scope>
    <source>
        <strain evidence="4">2251</strain>
        <plasmid evidence="4">unnamed8</plasmid>
    </source>
</reference>
<dbReference type="PANTHER" id="PTHR23028:SF131">
    <property type="entry name" value="BLR2367 PROTEIN"/>
    <property type="match status" value="1"/>
</dbReference>
<evidence type="ECO:0000313" key="3">
    <source>
        <dbReference type="EMBL" id="QDA35802.1"/>
    </source>
</evidence>
<dbReference type="RefSeq" id="WP_139615621.1">
    <property type="nucleotide sequence ID" value="NZ_CP040759.1"/>
</dbReference>
<accession>A0A4Y5SQL5</accession>
<dbReference type="GO" id="GO:0000271">
    <property type="term" value="P:polysaccharide biosynthetic process"/>
    <property type="evidence" value="ECO:0007669"/>
    <property type="project" value="TreeGrafter"/>
</dbReference>
<keyword evidence="1" id="KW-0812">Transmembrane</keyword>
<evidence type="ECO:0000259" key="2">
    <source>
        <dbReference type="Pfam" id="PF01757"/>
    </source>
</evidence>
<evidence type="ECO:0000313" key="4">
    <source>
        <dbReference type="Proteomes" id="UP000296374"/>
    </source>
</evidence>
<dbReference type="Proteomes" id="UP000296374">
    <property type="component" value="Plasmid unnamed8"/>
</dbReference>
<sequence>MKVSRPAPERLEVLQAGRAAATVLVVLYHANNFMLPLRLYDGDTAWQGFGWGYGAVEFFFVLSGFIIARAHHSDVGQPVRILRFLYRRCIRILLMYWLVLTALLSQGYCKES</sequence>
<keyword evidence="1" id="KW-1133">Transmembrane helix</keyword>
<dbReference type="GO" id="GO:0016747">
    <property type="term" value="F:acyltransferase activity, transferring groups other than amino-acyl groups"/>
    <property type="evidence" value="ECO:0007669"/>
    <property type="project" value="InterPro"/>
</dbReference>
<dbReference type="InterPro" id="IPR050879">
    <property type="entry name" value="Acyltransferase_3"/>
</dbReference>
<dbReference type="KEGG" id="plia:E4191_16700"/>
<geneLocation type="plasmid" evidence="3 4">
    <name>unnamed8</name>
</geneLocation>
<keyword evidence="3" id="KW-0808">Transferase</keyword>
<dbReference type="AlphaFoldDB" id="A0A4Y5SQL5"/>
<feature type="domain" description="Acyltransferase 3" evidence="2">
    <location>
        <begin position="15"/>
        <end position="102"/>
    </location>
</feature>
<dbReference type="InterPro" id="IPR002656">
    <property type="entry name" value="Acyl_transf_3_dom"/>
</dbReference>
<feature type="transmembrane region" description="Helical" evidence="1">
    <location>
        <begin position="50"/>
        <end position="68"/>
    </location>
</feature>
<keyword evidence="3" id="KW-0012">Acyltransferase</keyword>